<dbReference type="InterPro" id="IPR003695">
    <property type="entry name" value="Ppx_GppA_N"/>
</dbReference>
<name>A0A936F1G7_9BACT</name>
<evidence type="ECO:0000259" key="2">
    <source>
        <dbReference type="Pfam" id="PF02541"/>
    </source>
</evidence>
<dbReference type="InterPro" id="IPR048950">
    <property type="entry name" value="Ppx_GppA_C"/>
</dbReference>
<dbReference type="Gene3D" id="3.30.420.150">
    <property type="entry name" value="Exopolyphosphatase. Domain 2"/>
    <property type="match status" value="1"/>
</dbReference>
<dbReference type="InterPro" id="IPR043129">
    <property type="entry name" value="ATPase_NBD"/>
</dbReference>
<dbReference type="EMBL" id="JADKCH010000001">
    <property type="protein sequence ID" value="MBK8571412.1"/>
    <property type="molecule type" value="Genomic_DNA"/>
</dbReference>
<dbReference type="CDD" id="cd24006">
    <property type="entry name" value="ASKHA_NBD_PPX_GppA"/>
    <property type="match status" value="1"/>
</dbReference>
<dbReference type="InterPro" id="IPR050273">
    <property type="entry name" value="GppA/Ppx_hydrolase"/>
</dbReference>
<dbReference type="InterPro" id="IPR003607">
    <property type="entry name" value="HD/PDEase_dom"/>
</dbReference>
<organism evidence="4 5">
    <name type="scientific">Candidatus Geothrix odensensis</name>
    <dbReference type="NCBI Taxonomy" id="2954440"/>
    <lineage>
        <taxon>Bacteria</taxon>
        <taxon>Pseudomonadati</taxon>
        <taxon>Acidobacteriota</taxon>
        <taxon>Holophagae</taxon>
        <taxon>Holophagales</taxon>
        <taxon>Holophagaceae</taxon>
        <taxon>Geothrix</taxon>
    </lineage>
</organism>
<dbReference type="PIRSF" id="PIRSF001267">
    <property type="entry name" value="Pyrophosphatase_GppA_Ppx"/>
    <property type="match status" value="1"/>
</dbReference>
<dbReference type="PANTHER" id="PTHR30005:SF0">
    <property type="entry name" value="RETROGRADE REGULATION PROTEIN 2"/>
    <property type="match status" value="1"/>
</dbReference>
<dbReference type="Gene3D" id="1.10.3210.10">
    <property type="entry name" value="Hypothetical protein af1432"/>
    <property type="match status" value="1"/>
</dbReference>
<dbReference type="GO" id="GO:0016462">
    <property type="term" value="F:pyrophosphatase activity"/>
    <property type="evidence" value="ECO:0007669"/>
    <property type="project" value="TreeGrafter"/>
</dbReference>
<dbReference type="InterPro" id="IPR030673">
    <property type="entry name" value="PyroPPase_GppA_Ppx"/>
</dbReference>
<sequence>MRIAAIDVGSNSIHMMVVEADPLGGQRVLAREKAMVRLARGEAKSGEIGPEAFRAGLEALGQMARLIQDFACDTVMACGTAALRDAKNAQAFVLEAEKLGIPIKVISGEEEARLIHQAVSHAIPFPPEPVALVDIGGGSTELTWVQGGRVAASISLPWGLQRLADAAQTADPPSAHDLKRLRKMIRRILKKARKDLPSELPEPTLILGTSGTLEDLAKGAAAGQAFTVGQLRDFALRLWRVDSLHRTERLGVDPKRAEVLHVGSIWALSLMEWLGCPPLRHLPVGLREGMIWEALKHGGAAIPPLAERRRASIEQLAARLDPDPGHSRHVARLADELFTSLQPHFELGDTERQWLAFAARLHDIGFSISEKGHHKHGEYLIRNAALPGFWPEEIDLLAQVVRFHRGKVPHHAKHEAFRALAPWHRQVVRKLAAILRASDALDRRRRQSVRHLAVEVDEQRLHLILDAAGDVDPEMEAFLDKGALLGTLLDRWIEVTVV</sequence>
<evidence type="ECO:0000259" key="3">
    <source>
        <dbReference type="Pfam" id="PF21447"/>
    </source>
</evidence>
<dbReference type="SUPFAM" id="SSF53067">
    <property type="entry name" value="Actin-like ATPase domain"/>
    <property type="match status" value="2"/>
</dbReference>
<dbReference type="Pfam" id="PF21447">
    <property type="entry name" value="Ppx-GppA_III"/>
    <property type="match status" value="1"/>
</dbReference>
<dbReference type="PANTHER" id="PTHR30005">
    <property type="entry name" value="EXOPOLYPHOSPHATASE"/>
    <property type="match status" value="1"/>
</dbReference>
<feature type="domain" description="Ppx/GppA phosphatase C-terminal" evidence="3">
    <location>
        <begin position="309"/>
        <end position="465"/>
    </location>
</feature>
<accession>A0A936F1G7</accession>
<protein>
    <submittedName>
        <fullName evidence="4">Ppx/GppA family phosphatase</fullName>
    </submittedName>
</protein>
<dbReference type="SUPFAM" id="SSF109604">
    <property type="entry name" value="HD-domain/PDEase-like"/>
    <property type="match status" value="1"/>
</dbReference>
<dbReference type="Pfam" id="PF02541">
    <property type="entry name" value="Ppx-GppA"/>
    <property type="match status" value="1"/>
</dbReference>
<feature type="domain" description="Ppx/GppA phosphatase N-terminal" evidence="2">
    <location>
        <begin position="26"/>
        <end position="296"/>
    </location>
</feature>
<evidence type="ECO:0000256" key="1">
    <source>
        <dbReference type="ARBA" id="ARBA00022801"/>
    </source>
</evidence>
<dbReference type="CDD" id="cd00077">
    <property type="entry name" value="HDc"/>
    <property type="match status" value="1"/>
</dbReference>
<dbReference type="AlphaFoldDB" id="A0A936F1G7"/>
<evidence type="ECO:0000313" key="4">
    <source>
        <dbReference type="EMBL" id="MBK8571412.1"/>
    </source>
</evidence>
<comment type="caution">
    <text evidence="4">The sequence shown here is derived from an EMBL/GenBank/DDBJ whole genome shotgun (WGS) entry which is preliminary data.</text>
</comment>
<gene>
    <name evidence="4" type="ORF">IPN91_01985</name>
</gene>
<keyword evidence="1" id="KW-0378">Hydrolase</keyword>
<dbReference type="Proteomes" id="UP000709959">
    <property type="component" value="Unassembled WGS sequence"/>
</dbReference>
<evidence type="ECO:0000313" key="5">
    <source>
        <dbReference type="Proteomes" id="UP000709959"/>
    </source>
</evidence>
<dbReference type="Gene3D" id="3.30.420.40">
    <property type="match status" value="1"/>
</dbReference>
<reference evidence="4 5" key="1">
    <citation type="submission" date="2020-10" db="EMBL/GenBank/DDBJ databases">
        <title>Connecting structure to function with the recovery of over 1000 high-quality activated sludge metagenome-assembled genomes encoding full-length rRNA genes using long-read sequencing.</title>
        <authorList>
            <person name="Singleton C.M."/>
            <person name="Petriglieri F."/>
            <person name="Kristensen J.M."/>
            <person name="Kirkegaard R.H."/>
            <person name="Michaelsen T.Y."/>
            <person name="Andersen M.H."/>
            <person name="Karst S.M."/>
            <person name="Dueholm M.S."/>
            <person name="Nielsen P.H."/>
            <person name="Albertsen M."/>
        </authorList>
    </citation>
    <scope>NUCLEOTIDE SEQUENCE [LARGE SCALE GENOMIC DNA]</scope>
    <source>
        <strain evidence="4">OdNE_18-Q3-R46-58_MAXAC.008</strain>
    </source>
</reference>
<proteinExistence type="predicted"/>